<dbReference type="PANTHER" id="PTHR33824:SF7">
    <property type="entry name" value="POLYKETIDE CYCLASE_DEHYDRASE AND LIPID TRANSPORT SUPERFAMILY PROTEIN"/>
    <property type="match status" value="1"/>
</dbReference>
<proteinExistence type="predicted"/>
<dbReference type="SUPFAM" id="SSF55961">
    <property type="entry name" value="Bet v1-like"/>
    <property type="match status" value="1"/>
</dbReference>
<name>A0AAE4AZB6_9ACTN</name>
<sequence length="313" mass="32710">MSTVKQAIEVGAPLHAVYEQLSHFENYPQFMSGVQEVTQLSSTKTHWIMDLDGQRREFDAQITECRPDELVAWRATNGPAFSEVITLRPMTAERTQIIAQMDADVAALMPSDRHAQDSLSRRLKADLTSFKRLMENAGFGPHQASGVPLATTMGRAGTNAGMNVGLNKTYGTNEPGITTSGTLSDSLTKPTIGAGSGMGASAKRGNQRPAAPSPAMMRNRRSDPITQPAGRISGAQPAETAGTTEATTTTGATASAVSTTGPTTATAAVTGGTRRAGEGISGGMGADSTIDLAAADAATERVPKNSRRTTKKS</sequence>
<protein>
    <submittedName>
        <fullName evidence="3">Ribosome-associated toxin RatA of RatAB toxin-antitoxin module</fullName>
    </submittedName>
</protein>
<dbReference type="InterPro" id="IPR023393">
    <property type="entry name" value="START-like_dom_sf"/>
</dbReference>
<comment type="caution">
    <text evidence="3">The sequence shown here is derived from an EMBL/GenBank/DDBJ whole genome shotgun (WGS) entry which is preliminary data.</text>
</comment>
<dbReference type="AlphaFoldDB" id="A0AAE4AZB6"/>
<feature type="region of interest" description="Disordered" evidence="1">
    <location>
        <begin position="172"/>
        <end position="313"/>
    </location>
</feature>
<dbReference type="Pfam" id="PF03364">
    <property type="entry name" value="Polyketide_cyc"/>
    <property type="match status" value="1"/>
</dbReference>
<feature type="compositionally biased region" description="Polar residues" evidence="1">
    <location>
        <begin position="172"/>
        <end position="189"/>
    </location>
</feature>
<evidence type="ECO:0000259" key="2">
    <source>
        <dbReference type="Pfam" id="PF03364"/>
    </source>
</evidence>
<dbReference type="InterPro" id="IPR005031">
    <property type="entry name" value="COQ10_START"/>
</dbReference>
<dbReference type="PANTHER" id="PTHR33824">
    <property type="entry name" value="POLYKETIDE CYCLASE/DEHYDRASE AND LIPID TRANSPORT SUPERFAMILY PROTEIN"/>
    <property type="match status" value="1"/>
</dbReference>
<dbReference type="RefSeq" id="WP_307242712.1">
    <property type="nucleotide sequence ID" value="NZ_JAUSUZ010000001.1"/>
</dbReference>
<evidence type="ECO:0000313" key="3">
    <source>
        <dbReference type="EMBL" id="MDQ0368254.1"/>
    </source>
</evidence>
<evidence type="ECO:0000313" key="4">
    <source>
        <dbReference type="Proteomes" id="UP001240236"/>
    </source>
</evidence>
<dbReference type="CDD" id="cd07817">
    <property type="entry name" value="SRPBCC_8"/>
    <property type="match status" value="1"/>
</dbReference>
<dbReference type="InterPro" id="IPR047137">
    <property type="entry name" value="ORF3"/>
</dbReference>
<accession>A0AAE4AZB6</accession>
<feature type="compositionally biased region" description="Basic residues" evidence="1">
    <location>
        <begin position="304"/>
        <end position="313"/>
    </location>
</feature>
<gene>
    <name evidence="3" type="ORF">J2S42_004923</name>
</gene>
<dbReference type="Proteomes" id="UP001240236">
    <property type="component" value="Unassembled WGS sequence"/>
</dbReference>
<feature type="compositionally biased region" description="Low complexity" evidence="1">
    <location>
        <begin position="237"/>
        <end position="273"/>
    </location>
</feature>
<keyword evidence="4" id="KW-1185">Reference proteome</keyword>
<reference evidence="3 4" key="1">
    <citation type="submission" date="2023-07" db="EMBL/GenBank/DDBJ databases">
        <title>Sequencing the genomes of 1000 actinobacteria strains.</title>
        <authorList>
            <person name="Klenk H.-P."/>
        </authorList>
    </citation>
    <scope>NUCLEOTIDE SEQUENCE [LARGE SCALE GENOMIC DNA]</scope>
    <source>
        <strain evidence="3 4">DSM 44709</strain>
    </source>
</reference>
<organism evidence="3 4">
    <name type="scientific">Catenuloplanes indicus</name>
    <dbReference type="NCBI Taxonomy" id="137267"/>
    <lineage>
        <taxon>Bacteria</taxon>
        <taxon>Bacillati</taxon>
        <taxon>Actinomycetota</taxon>
        <taxon>Actinomycetes</taxon>
        <taxon>Micromonosporales</taxon>
        <taxon>Micromonosporaceae</taxon>
        <taxon>Catenuloplanes</taxon>
    </lineage>
</organism>
<evidence type="ECO:0000256" key="1">
    <source>
        <dbReference type="SAM" id="MobiDB-lite"/>
    </source>
</evidence>
<feature type="domain" description="Coenzyme Q-binding protein COQ10 START" evidence="2">
    <location>
        <begin position="10"/>
        <end position="107"/>
    </location>
</feature>
<dbReference type="EMBL" id="JAUSUZ010000001">
    <property type="protein sequence ID" value="MDQ0368254.1"/>
    <property type="molecule type" value="Genomic_DNA"/>
</dbReference>
<dbReference type="Gene3D" id="3.30.530.20">
    <property type="match status" value="1"/>
</dbReference>